<dbReference type="InterPro" id="IPR003593">
    <property type="entry name" value="AAA+_ATPase"/>
</dbReference>
<dbReference type="SUPFAM" id="SSF52540">
    <property type="entry name" value="P-loop containing nucleoside triphosphate hydrolases"/>
    <property type="match status" value="1"/>
</dbReference>
<dbReference type="GO" id="GO:0015440">
    <property type="term" value="F:ABC-type peptide transporter activity"/>
    <property type="evidence" value="ECO:0007669"/>
    <property type="project" value="InterPro"/>
</dbReference>
<dbReference type="Proteomes" id="UP000009022">
    <property type="component" value="Unassembled WGS sequence"/>
</dbReference>
<evidence type="ECO:0000259" key="11">
    <source>
        <dbReference type="PROSITE" id="PS50929"/>
    </source>
</evidence>
<evidence type="ECO:0000256" key="3">
    <source>
        <dbReference type="ARBA" id="ARBA00022692"/>
    </source>
</evidence>
<feature type="transmembrane region" description="Helical" evidence="9">
    <location>
        <begin position="205"/>
        <end position="229"/>
    </location>
</feature>
<dbReference type="FunFam" id="1.20.1560.10:FF:000210">
    <property type="entry name" value="ATP-binding cassette, sub-family B (MDR/TAP), member 9"/>
    <property type="match status" value="1"/>
</dbReference>
<feature type="transmembrane region" description="Helical" evidence="9">
    <location>
        <begin position="314"/>
        <end position="337"/>
    </location>
</feature>
<dbReference type="InterPro" id="IPR003439">
    <property type="entry name" value="ABC_transporter-like_ATP-bd"/>
</dbReference>
<evidence type="ECO:0000256" key="1">
    <source>
        <dbReference type="ARBA" id="ARBA00004448"/>
    </source>
</evidence>
<dbReference type="KEGG" id="tad:TRIADDRAFT_29304"/>
<dbReference type="Gene3D" id="1.20.1560.10">
    <property type="entry name" value="ABC transporter type 1, transmembrane domain"/>
    <property type="match status" value="2"/>
</dbReference>
<feature type="region of interest" description="Disordered" evidence="8">
    <location>
        <begin position="632"/>
        <end position="660"/>
    </location>
</feature>
<dbReference type="PROSITE" id="PS50893">
    <property type="entry name" value="ABC_TRANSPORTER_2"/>
    <property type="match status" value="1"/>
</dbReference>
<evidence type="ECO:0000259" key="10">
    <source>
        <dbReference type="PROSITE" id="PS50893"/>
    </source>
</evidence>
<dbReference type="eggNOG" id="KOG0058">
    <property type="taxonomic scope" value="Eukaryota"/>
</dbReference>
<dbReference type="InterPro" id="IPR027417">
    <property type="entry name" value="P-loop_NTPase"/>
</dbReference>
<dbReference type="InParanoid" id="B3S517"/>
<dbReference type="CTD" id="6756424"/>
<dbReference type="PANTHER" id="PTHR43394">
    <property type="entry name" value="ATP-DEPENDENT PERMEASE MDL1, MITOCHONDRIAL"/>
    <property type="match status" value="1"/>
</dbReference>
<dbReference type="PANTHER" id="PTHR43394:SF19">
    <property type="entry name" value="ABC TRANSPORTER B FAMILY"/>
    <property type="match status" value="1"/>
</dbReference>
<dbReference type="GO" id="GO:0042626">
    <property type="term" value="F:ATPase-coupled transmembrane transporter activity"/>
    <property type="evidence" value="ECO:0000318"/>
    <property type="project" value="GO_Central"/>
</dbReference>
<gene>
    <name evidence="12" type="ORF">TRIADDRAFT_29304</name>
</gene>
<dbReference type="EMBL" id="DS985250">
    <property type="protein sequence ID" value="EDV22056.1"/>
    <property type="molecule type" value="Genomic_DNA"/>
</dbReference>
<dbReference type="InterPro" id="IPR011527">
    <property type="entry name" value="ABC1_TM_dom"/>
</dbReference>
<dbReference type="InterPro" id="IPR017871">
    <property type="entry name" value="ABC_transporter-like_CS"/>
</dbReference>
<feature type="domain" description="ABC transporter" evidence="10">
    <location>
        <begin position="390"/>
        <end position="626"/>
    </location>
</feature>
<dbReference type="HOGENOM" id="CLU_000604_84_3_1"/>
<keyword evidence="4" id="KW-0547">Nucleotide-binding</keyword>
<protein>
    <recommendedName>
        <fullName evidence="14">ATP-binding cassette sub-family B member 9</fullName>
    </recommendedName>
</protein>
<dbReference type="InterPro" id="IPR036640">
    <property type="entry name" value="ABC1_TM_sf"/>
</dbReference>
<dbReference type="GeneID" id="6756424"/>
<comment type="subcellular location">
    <subcellularLocation>
        <location evidence="1">Mitochondrion inner membrane</location>
        <topology evidence="1">Multi-pass membrane protein</topology>
    </subcellularLocation>
</comment>
<keyword evidence="13" id="KW-1185">Reference proteome</keyword>
<name>B3S517_TRIAD</name>
<dbReference type="AlphaFoldDB" id="B3S517"/>
<proteinExistence type="predicted"/>
<evidence type="ECO:0000256" key="4">
    <source>
        <dbReference type="ARBA" id="ARBA00022741"/>
    </source>
</evidence>
<keyword evidence="2" id="KW-0813">Transport</keyword>
<dbReference type="PROSITE" id="PS00211">
    <property type="entry name" value="ABC_TRANSPORTER_1"/>
    <property type="match status" value="1"/>
</dbReference>
<dbReference type="SMART" id="SM00382">
    <property type="entry name" value="AAA"/>
    <property type="match status" value="1"/>
</dbReference>
<dbReference type="Gene3D" id="3.40.50.300">
    <property type="entry name" value="P-loop containing nucleotide triphosphate hydrolases"/>
    <property type="match status" value="1"/>
</dbReference>
<dbReference type="STRING" id="10228.B3S517"/>
<dbReference type="GO" id="GO:0005524">
    <property type="term" value="F:ATP binding"/>
    <property type="evidence" value="ECO:0007669"/>
    <property type="project" value="UniProtKB-KW"/>
</dbReference>
<evidence type="ECO:0000256" key="2">
    <source>
        <dbReference type="ARBA" id="ARBA00022448"/>
    </source>
</evidence>
<evidence type="ECO:0000256" key="8">
    <source>
        <dbReference type="SAM" id="MobiDB-lite"/>
    </source>
</evidence>
<keyword evidence="7 9" id="KW-0472">Membrane</keyword>
<dbReference type="InterPro" id="IPR039421">
    <property type="entry name" value="Type_1_exporter"/>
</dbReference>
<dbReference type="PhylomeDB" id="B3S517"/>
<evidence type="ECO:0000313" key="12">
    <source>
        <dbReference type="EMBL" id="EDV22056.1"/>
    </source>
</evidence>
<dbReference type="PIRSF" id="PIRSF002773">
    <property type="entry name" value="ABC_prm/ATPase_B"/>
    <property type="match status" value="1"/>
</dbReference>
<evidence type="ECO:0000313" key="13">
    <source>
        <dbReference type="Proteomes" id="UP000009022"/>
    </source>
</evidence>
<evidence type="ECO:0008006" key="14">
    <source>
        <dbReference type="Google" id="ProtNLM"/>
    </source>
</evidence>
<dbReference type="FunFam" id="3.40.50.300:FF:000403">
    <property type="entry name" value="ATP-binding cassette sub-family B member 8, mitochondrial"/>
    <property type="match status" value="1"/>
</dbReference>
<dbReference type="GO" id="GO:0016887">
    <property type="term" value="F:ATP hydrolysis activity"/>
    <property type="evidence" value="ECO:0007669"/>
    <property type="project" value="InterPro"/>
</dbReference>
<feature type="compositionally biased region" description="Polar residues" evidence="8">
    <location>
        <begin position="648"/>
        <end position="660"/>
    </location>
</feature>
<evidence type="ECO:0000256" key="7">
    <source>
        <dbReference type="ARBA" id="ARBA00023136"/>
    </source>
</evidence>
<dbReference type="Pfam" id="PF00664">
    <property type="entry name" value="ABC_membrane"/>
    <property type="match status" value="1"/>
</dbReference>
<dbReference type="OrthoDB" id="6500128at2759"/>
<keyword evidence="3 9" id="KW-0812">Transmembrane</keyword>
<dbReference type="RefSeq" id="XP_002115211.1">
    <property type="nucleotide sequence ID" value="XM_002115175.1"/>
</dbReference>
<feature type="domain" description="ABC transmembrane type-1" evidence="11">
    <location>
        <begin position="75"/>
        <end position="357"/>
    </location>
</feature>
<sequence length="660" mass="73171">MLTRLYFTPVHRQEDSNTLTVGVNSSEAGSQQSLVSNESSASSLQSNDENIQISSYSATTWQLLKLCKPDWHYIFGGFIFLLAASVTEIFIPYFEGHVINDIVKSTSDTQIRDAIITLGLITFATSVCTGIRGGLFMVAVARMNIRIRNLLFQSVVKQDISFFDQSTTGEITSRLTSDVTKMSDEVTLNINTFLRGIIKVIGTTIFMFVLSFRLTVVTLISLPLIAIIVDYFGEWYKKLSKSVQDSLASANGVAEEVCSSIKTVRSFACESYEIQRYAKKLKITYGHKLKQAILYAGFEFTNEMLDLAITVVTLYYGGHLVITGQISGGMFIAFILYQLEMGESVEDLGEVYTGLMQAVGAADKVFELLDRKSEFTCNGTYAPAQLSGHIQFKDVSFSYPSNRERMVLDKVSFEAKPGEVIALVGQSGSGKSTCISLLERFYEPASGEILIDSHPISEYDHEYLHRKMALVGQEPVLFARKLEENIAYGHENCEFEDIRQSAIEANADEFIQDLHHGYGAYAGERGHNLSGGQKQRIAIARAIVRKPCILLLDEATSALDAYSEHLVQQAIKANCKNRTVIIIAHRLSTVEDADRILVIDKGKVAEEGNHFSLLAKNGIYTKLVKNQLLSTSKDSPQQDELCSDADQKSPTTPSLTTEEI</sequence>
<dbReference type="GO" id="GO:0005765">
    <property type="term" value="C:lysosomal membrane"/>
    <property type="evidence" value="ECO:0007669"/>
    <property type="project" value="InterPro"/>
</dbReference>
<evidence type="ECO:0000256" key="5">
    <source>
        <dbReference type="ARBA" id="ARBA00022840"/>
    </source>
</evidence>
<organism evidence="12 13">
    <name type="scientific">Trichoplax adhaerens</name>
    <name type="common">Trichoplax reptans</name>
    <dbReference type="NCBI Taxonomy" id="10228"/>
    <lineage>
        <taxon>Eukaryota</taxon>
        <taxon>Metazoa</taxon>
        <taxon>Placozoa</taxon>
        <taxon>Uniplacotomia</taxon>
        <taxon>Trichoplacea</taxon>
        <taxon>Trichoplacidae</taxon>
        <taxon>Trichoplax</taxon>
    </lineage>
</organism>
<accession>B3S517</accession>
<dbReference type="Pfam" id="PF00005">
    <property type="entry name" value="ABC_tran"/>
    <property type="match status" value="1"/>
</dbReference>
<evidence type="ECO:0000256" key="6">
    <source>
        <dbReference type="ARBA" id="ARBA00022989"/>
    </source>
</evidence>
<dbReference type="OMA" id="EQLGNHK"/>
<dbReference type="GO" id="GO:0005743">
    <property type="term" value="C:mitochondrial inner membrane"/>
    <property type="evidence" value="ECO:0007669"/>
    <property type="project" value="UniProtKB-SubCell"/>
</dbReference>
<dbReference type="InterPro" id="IPR030254">
    <property type="entry name" value="ABCB9_6-TMD"/>
</dbReference>
<dbReference type="PROSITE" id="PS50929">
    <property type="entry name" value="ABC_TM1F"/>
    <property type="match status" value="1"/>
</dbReference>
<dbReference type="GO" id="GO:0016020">
    <property type="term" value="C:membrane"/>
    <property type="evidence" value="ECO:0000318"/>
    <property type="project" value="GO_Central"/>
</dbReference>
<reference evidence="12 13" key="1">
    <citation type="journal article" date="2008" name="Nature">
        <title>The Trichoplax genome and the nature of placozoans.</title>
        <authorList>
            <person name="Srivastava M."/>
            <person name="Begovic E."/>
            <person name="Chapman J."/>
            <person name="Putnam N.H."/>
            <person name="Hellsten U."/>
            <person name="Kawashima T."/>
            <person name="Kuo A."/>
            <person name="Mitros T."/>
            <person name="Salamov A."/>
            <person name="Carpenter M.L."/>
            <person name="Signorovitch A.Y."/>
            <person name="Moreno M.A."/>
            <person name="Kamm K."/>
            <person name="Grimwood J."/>
            <person name="Schmutz J."/>
            <person name="Shapiro H."/>
            <person name="Grigoriev I.V."/>
            <person name="Buss L.W."/>
            <person name="Schierwater B."/>
            <person name="Dellaporta S.L."/>
            <person name="Rokhsar D.S."/>
        </authorList>
    </citation>
    <scope>NUCLEOTIDE SEQUENCE [LARGE SCALE GENOMIC DNA]</scope>
    <source>
        <strain evidence="12 13">Grell-BS-1999</strain>
    </source>
</reference>
<feature type="transmembrane region" description="Helical" evidence="9">
    <location>
        <begin position="114"/>
        <end position="141"/>
    </location>
</feature>
<dbReference type="CDD" id="cd18784">
    <property type="entry name" value="ABC_6TM_ABCB9_like"/>
    <property type="match status" value="1"/>
</dbReference>
<feature type="transmembrane region" description="Helical" evidence="9">
    <location>
        <begin position="73"/>
        <end position="94"/>
    </location>
</feature>
<dbReference type="FunCoup" id="B3S517">
    <property type="interactions" value="219"/>
</dbReference>
<keyword evidence="6 9" id="KW-1133">Transmembrane helix</keyword>
<dbReference type="SUPFAM" id="SSF90123">
    <property type="entry name" value="ABC transporter transmembrane region"/>
    <property type="match status" value="1"/>
</dbReference>
<dbReference type="GO" id="GO:0055085">
    <property type="term" value="P:transmembrane transport"/>
    <property type="evidence" value="ECO:0000318"/>
    <property type="project" value="GO_Central"/>
</dbReference>
<keyword evidence="5" id="KW-0067">ATP-binding</keyword>
<evidence type="ECO:0000256" key="9">
    <source>
        <dbReference type="SAM" id="Phobius"/>
    </source>
</evidence>